<accession>A0AC60Q898</accession>
<protein>
    <submittedName>
        <fullName evidence="1">Uncharacterized protein</fullName>
    </submittedName>
</protein>
<sequence>LTKWGWSGTSTGLVHRCSKEIMSPPKCAHFCYPHPLTQRTLQNGPAFSACKSFCRTPKPAEEKQKWNCGIREPHPEAMRFSDLGLFELLLALLRAWRFAPPWDCQTGWCR</sequence>
<keyword evidence="2" id="KW-1185">Reference proteome</keyword>
<feature type="non-terminal residue" evidence="1">
    <location>
        <position position="1"/>
    </location>
</feature>
<reference evidence="1 2" key="1">
    <citation type="journal article" date="2020" name="Cell">
        <title>Large-Scale Comparative Analyses of Tick Genomes Elucidate Their Genetic Diversity and Vector Capacities.</title>
        <authorList>
            <consortium name="Tick Genome and Microbiome Consortium (TIGMIC)"/>
            <person name="Jia N."/>
            <person name="Wang J."/>
            <person name="Shi W."/>
            <person name="Du L."/>
            <person name="Sun Y."/>
            <person name="Zhan W."/>
            <person name="Jiang J.F."/>
            <person name="Wang Q."/>
            <person name="Zhang B."/>
            <person name="Ji P."/>
            <person name="Bell-Sakyi L."/>
            <person name="Cui X.M."/>
            <person name="Yuan T.T."/>
            <person name="Jiang B.G."/>
            <person name="Yang W.F."/>
            <person name="Lam T.T."/>
            <person name="Chang Q.C."/>
            <person name="Ding S.J."/>
            <person name="Wang X.J."/>
            <person name="Zhu J.G."/>
            <person name="Ruan X.D."/>
            <person name="Zhao L."/>
            <person name="Wei J.T."/>
            <person name="Ye R.Z."/>
            <person name="Que T.C."/>
            <person name="Du C.H."/>
            <person name="Zhou Y.H."/>
            <person name="Cheng J.X."/>
            <person name="Dai P.F."/>
            <person name="Guo W.B."/>
            <person name="Han X.H."/>
            <person name="Huang E.J."/>
            <person name="Li L.F."/>
            <person name="Wei W."/>
            <person name="Gao Y.C."/>
            <person name="Liu J.Z."/>
            <person name="Shao H.Z."/>
            <person name="Wang X."/>
            <person name="Wang C.C."/>
            <person name="Yang T.C."/>
            <person name="Huo Q.B."/>
            <person name="Li W."/>
            <person name="Chen H.Y."/>
            <person name="Chen S.E."/>
            <person name="Zhou L.G."/>
            <person name="Ni X.B."/>
            <person name="Tian J.H."/>
            <person name="Sheng Y."/>
            <person name="Liu T."/>
            <person name="Pan Y.S."/>
            <person name="Xia L.Y."/>
            <person name="Li J."/>
            <person name="Zhao F."/>
            <person name="Cao W.C."/>
        </authorList>
    </citation>
    <scope>NUCLEOTIDE SEQUENCE [LARGE SCALE GENOMIC DNA]</scope>
    <source>
        <strain evidence="1">Iper-2018</strain>
    </source>
</reference>
<evidence type="ECO:0000313" key="1">
    <source>
        <dbReference type="EMBL" id="KAG0430126.1"/>
    </source>
</evidence>
<name>A0AC60Q898_IXOPE</name>
<gene>
    <name evidence="1" type="ORF">HPB47_022976</name>
</gene>
<dbReference type="Proteomes" id="UP000805193">
    <property type="component" value="Unassembled WGS sequence"/>
</dbReference>
<evidence type="ECO:0000313" key="2">
    <source>
        <dbReference type="Proteomes" id="UP000805193"/>
    </source>
</evidence>
<dbReference type="EMBL" id="JABSTQ010009349">
    <property type="protein sequence ID" value="KAG0430126.1"/>
    <property type="molecule type" value="Genomic_DNA"/>
</dbReference>
<proteinExistence type="predicted"/>
<comment type="caution">
    <text evidence="1">The sequence shown here is derived from an EMBL/GenBank/DDBJ whole genome shotgun (WGS) entry which is preliminary data.</text>
</comment>
<organism evidence="1 2">
    <name type="scientific">Ixodes persulcatus</name>
    <name type="common">Taiga tick</name>
    <dbReference type="NCBI Taxonomy" id="34615"/>
    <lineage>
        <taxon>Eukaryota</taxon>
        <taxon>Metazoa</taxon>
        <taxon>Ecdysozoa</taxon>
        <taxon>Arthropoda</taxon>
        <taxon>Chelicerata</taxon>
        <taxon>Arachnida</taxon>
        <taxon>Acari</taxon>
        <taxon>Parasitiformes</taxon>
        <taxon>Ixodida</taxon>
        <taxon>Ixodoidea</taxon>
        <taxon>Ixodidae</taxon>
        <taxon>Ixodinae</taxon>
        <taxon>Ixodes</taxon>
    </lineage>
</organism>